<accession>A0A2T9Y2Q8</accession>
<dbReference type="Pfam" id="PF12722">
    <property type="entry name" value="Hid1"/>
    <property type="match status" value="2"/>
</dbReference>
<dbReference type="Proteomes" id="UP000245383">
    <property type="component" value="Unassembled WGS sequence"/>
</dbReference>
<feature type="compositionally biased region" description="Basic and acidic residues" evidence="1">
    <location>
        <begin position="164"/>
        <end position="175"/>
    </location>
</feature>
<organism evidence="2 3">
    <name type="scientific">Smittium simulii</name>
    <dbReference type="NCBI Taxonomy" id="133385"/>
    <lineage>
        <taxon>Eukaryota</taxon>
        <taxon>Fungi</taxon>
        <taxon>Fungi incertae sedis</taxon>
        <taxon>Zoopagomycota</taxon>
        <taxon>Kickxellomycotina</taxon>
        <taxon>Harpellomycetes</taxon>
        <taxon>Harpellales</taxon>
        <taxon>Legeriomycetaceae</taxon>
        <taxon>Smittium</taxon>
    </lineage>
</organism>
<evidence type="ECO:0000256" key="1">
    <source>
        <dbReference type="SAM" id="MobiDB-lite"/>
    </source>
</evidence>
<gene>
    <name evidence="2" type="ORF">BB561_006629</name>
</gene>
<comment type="caution">
    <text evidence="2">The sequence shown here is derived from an EMBL/GenBank/DDBJ whole genome shotgun (WGS) entry which is preliminary data.</text>
</comment>
<reference evidence="2 3" key="1">
    <citation type="journal article" date="2018" name="MBio">
        <title>Comparative Genomics Reveals the Core Gene Toolbox for the Fungus-Insect Symbiosis.</title>
        <authorList>
            <person name="Wang Y."/>
            <person name="Stata M."/>
            <person name="Wang W."/>
            <person name="Stajich J.E."/>
            <person name="White M.M."/>
            <person name="Moncalvo J.M."/>
        </authorList>
    </citation>
    <scope>NUCLEOTIDE SEQUENCE [LARGE SCALE GENOMIC DNA]</scope>
    <source>
        <strain evidence="2 3">SWE-8-4</strain>
    </source>
</reference>
<name>A0A2T9Y2Q8_9FUNG</name>
<dbReference type="AlphaFoldDB" id="A0A2T9Y2Q8"/>
<sequence length="855" mass="96953">MGGSASKLEFRKHIFKLSEQKNLSAEDSTIWSPFWLMPQTVHDVFSLITPKDISRIKAVSPENFSTLYFKILERLQELLKNKNSTKDKNLKLQILNCIRVLTRLTPFIYENVDSSFENSVLWKTSTKESDSFSEIGYLLAELALNLMFVPGLTVLEEINTAEFDQAKPDTPETDQKGLPQSDSKYFDQSCEKYPIWADGIGVRFSTATTLTTNNEIFSNRLEVLRFILALISKDLYSPAQTILESQNKILLFIITHSNSQLLLSVLCSLLNSALRVNKSNLLQIGYKSEFLSNDNQSLVSIYSALLFSVFMSSLNYSGGKKNRFYSFVTKIYQKPDFDSIINNSMAIINMAYENSQSIIATVTQTQNNKIEFASSIILILFQISESNSNFLNYLSDHNHLPNLFTTLSCLLLLYRNESTKSGICKFIGLLFHKLSENKNFSIAMMRPFTNYYTIIPAHLSPSRNLDFKSAALQDERVYKEIQTSATNSVLGDNHTNEILTPSEGSKPEFGSHLNADSNSDLTTDSVTVSNYTDFLIQYTYIMVSESNNNLKPVYSDLFITLRNISPHITNISLYSIKCLFLMFKVFSSPAFMIVDRLHIQWLNCMLECFDYILHYHMTDNPYFVYQLLDYKETLNQLSTFNYEEAASMLDNLKKSKELQEAKRNIPTDLNSDTSGILNQRQPLPSSDFNGKLKSDDTAILSRSNSSNVTNIDSKKVEDRSKSQSVYSNSVPKEFVLQYLNESRVSSILSIINSLEPHISEINGENNEPTSLALQVTFDLLSSEKVLTLIPHAHLDTALRKPAESIHKLAVFGNNGKSLFLINFKSEIWGRIISTCSSPINLFKGSNVKLVLIKRS</sequence>
<dbReference type="OrthoDB" id="1938156at2759"/>
<dbReference type="GO" id="GO:0000138">
    <property type="term" value="C:Golgi trans cisterna"/>
    <property type="evidence" value="ECO:0007669"/>
    <property type="project" value="TreeGrafter"/>
</dbReference>
<dbReference type="GO" id="GO:0016020">
    <property type="term" value="C:membrane"/>
    <property type="evidence" value="ECO:0007669"/>
    <property type="project" value="TreeGrafter"/>
</dbReference>
<dbReference type="PANTHER" id="PTHR21575:SF12">
    <property type="entry name" value="PROTEIN HID1"/>
    <property type="match status" value="1"/>
</dbReference>
<dbReference type="InterPro" id="IPR026705">
    <property type="entry name" value="Hid-1/Ecm30"/>
</dbReference>
<keyword evidence="3" id="KW-1185">Reference proteome</keyword>
<feature type="region of interest" description="Disordered" evidence="1">
    <location>
        <begin position="163"/>
        <end position="182"/>
    </location>
</feature>
<evidence type="ECO:0000313" key="3">
    <source>
        <dbReference type="Proteomes" id="UP000245383"/>
    </source>
</evidence>
<evidence type="ECO:0000313" key="2">
    <source>
        <dbReference type="EMBL" id="PVU86635.1"/>
    </source>
</evidence>
<feature type="compositionally biased region" description="Polar residues" evidence="1">
    <location>
        <begin position="667"/>
        <end position="688"/>
    </location>
</feature>
<feature type="region of interest" description="Disordered" evidence="1">
    <location>
        <begin position="663"/>
        <end position="690"/>
    </location>
</feature>
<dbReference type="GO" id="GO:0005797">
    <property type="term" value="C:Golgi medial cisterna"/>
    <property type="evidence" value="ECO:0007669"/>
    <property type="project" value="TreeGrafter"/>
</dbReference>
<dbReference type="EMBL" id="MBFR01000632">
    <property type="protein sequence ID" value="PVU86635.1"/>
    <property type="molecule type" value="Genomic_DNA"/>
</dbReference>
<protein>
    <submittedName>
        <fullName evidence="2">Uncharacterized protein</fullName>
    </submittedName>
</protein>
<dbReference type="STRING" id="133385.A0A2T9Y2Q8"/>
<dbReference type="PANTHER" id="PTHR21575">
    <property type="entry name" value="PROTEIN HID1"/>
    <property type="match status" value="1"/>
</dbReference>
<proteinExistence type="predicted"/>